<name>A0A6J5NJH2_9CAUD</name>
<organism evidence="1">
    <name type="scientific">uncultured Caudovirales phage</name>
    <dbReference type="NCBI Taxonomy" id="2100421"/>
    <lineage>
        <taxon>Viruses</taxon>
        <taxon>Duplodnaviria</taxon>
        <taxon>Heunggongvirae</taxon>
        <taxon>Uroviricota</taxon>
        <taxon>Caudoviricetes</taxon>
        <taxon>Peduoviridae</taxon>
        <taxon>Maltschvirus</taxon>
        <taxon>Maltschvirus maltsch</taxon>
    </lineage>
</organism>
<reference evidence="1" key="1">
    <citation type="submission" date="2020-04" db="EMBL/GenBank/DDBJ databases">
        <authorList>
            <person name="Chiriac C."/>
            <person name="Salcher M."/>
            <person name="Ghai R."/>
            <person name="Kavagutti S V."/>
        </authorList>
    </citation>
    <scope>NUCLEOTIDE SEQUENCE</scope>
</reference>
<dbReference type="EMBL" id="LR796678">
    <property type="protein sequence ID" value="CAB4158862.1"/>
    <property type="molecule type" value="Genomic_DNA"/>
</dbReference>
<protein>
    <submittedName>
        <fullName evidence="1">Uncharacterized protein</fullName>
    </submittedName>
</protein>
<evidence type="ECO:0000313" key="1">
    <source>
        <dbReference type="EMBL" id="CAB4158862.1"/>
    </source>
</evidence>
<gene>
    <name evidence="1" type="ORF">UFOVP698_38</name>
</gene>
<sequence>MENTFYTWLHTLTSIDYTVRINAQERSASARYGRDEALRIYPSIQRAITAQWVGSIVVTASCGCSYHFERFDHYADNLCDAHWVRAMLSGAVNG</sequence>
<accession>A0A6J5NJH2</accession>
<proteinExistence type="predicted"/>